<sequence>MQSQSATMTSAPPSKVSKTPSYSGPPATNRANSPPTPSYQRPPQSASGPPYGPADASNGSSYRPSQSNSDRPAYGAPDPNTGLSYNRPDPNSTSPYDRPPEANSGPSYRPSDPNSTASYNRPPDNSGASYRPSDPNSAGPRYNRPPISTGLSYGAPPPGAPGQAAGSTVSFAPPPNGTHSFPPPPNSQGPLEQMSGPAAMSTTSLPVSTTTTNSGKRDLQDSKSTTEFALREYMSMQRRRYKTDEVGIEERLRIQASTVLGDLRALRKDVSELVKDAESHRWRRFIFGGAIATFIPAIKAIFRKPRGEKNDDGSSNNTEYAFRKSKNLIARIMGYTRRPGLATVAFFVFAVLYVFQNEVTLRVARTVHKRLKRLSAKVEEGREEIDEKDLEMLRGWRWRILMWA</sequence>
<feature type="compositionally biased region" description="Polar residues" evidence="1">
    <location>
        <begin position="1"/>
        <end position="22"/>
    </location>
</feature>
<evidence type="ECO:0000313" key="3">
    <source>
        <dbReference type="EMBL" id="KAK3934840.1"/>
    </source>
</evidence>
<dbReference type="AlphaFoldDB" id="A0AAN6MWM8"/>
<dbReference type="Proteomes" id="UP001303473">
    <property type="component" value="Unassembled WGS sequence"/>
</dbReference>
<keyword evidence="2" id="KW-1133">Transmembrane helix</keyword>
<feature type="transmembrane region" description="Helical" evidence="2">
    <location>
        <begin position="341"/>
        <end position="364"/>
    </location>
</feature>
<evidence type="ECO:0000256" key="2">
    <source>
        <dbReference type="SAM" id="Phobius"/>
    </source>
</evidence>
<gene>
    <name evidence="3" type="ORF">QBC46DRAFT_398840</name>
</gene>
<feature type="compositionally biased region" description="Polar residues" evidence="1">
    <location>
        <begin position="57"/>
        <end position="70"/>
    </location>
</feature>
<keyword evidence="2" id="KW-0812">Transmembrane</keyword>
<evidence type="ECO:0000313" key="4">
    <source>
        <dbReference type="Proteomes" id="UP001303473"/>
    </source>
</evidence>
<accession>A0AAN6MWM8</accession>
<name>A0AAN6MWM8_9PEZI</name>
<protein>
    <submittedName>
        <fullName evidence="3">Uncharacterized protein</fullName>
    </submittedName>
</protein>
<evidence type="ECO:0000256" key="1">
    <source>
        <dbReference type="SAM" id="MobiDB-lite"/>
    </source>
</evidence>
<feature type="compositionally biased region" description="Pro residues" evidence="1">
    <location>
        <begin position="172"/>
        <end position="187"/>
    </location>
</feature>
<keyword evidence="2" id="KW-0472">Membrane</keyword>
<dbReference type="EMBL" id="MU853957">
    <property type="protein sequence ID" value="KAK3934840.1"/>
    <property type="molecule type" value="Genomic_DNA"/>
</dbReference>
<proteinExistence type="predicted"/>
<reference evidence="4" key="1">
    <citation type="journal article" date="2023" name="Mol. Phylogenet. Evol.">
        <title>Genome-scale phylogeny and comparative genomics of the fungal order Sordariales.</title>
        <authorList>
            <person name="Hensen N."/>
            <person name="Bonometti L."/>
            <person name="Westerberg I."/>
            <person name="Brannstrom I.O."/>
            <person name="Guillou S."/>
            <person name="Cros-Aarteil S."/>
            <person name="Calhoun S."/>
            <person name="Haridas S."/>
            <person name="Kuo A."/>
            <person name="Mondo S."/>
            <person name="Pangilinan J."/>
            <person name="Riley R."/>
            <person name="LaButti K."/>
            <person name="Andreopoulos B."/>
            <person name="Lipzen A."/>
            <person name="Chen C."/>
            <person name="Yan M."/>
            <person name="Daum C."/>
            <person name="Ng V."/>
            <person name="Clum A."/>
            <person name="Steindorff A."/>
            <person name="Ohm R.A."/>
            <person name="Martin F."/>
            <person name="Silar P."/>
            <person name="Natvig D.O."/>
            <person name="Lalanne C."/>
            <person name="Gautier V."/>
            <person name="Ament-Velasquez S.L."/>
            <person name="Kruys A."/>
            <person name="Hutchinson M.I."/>
            <person name="Powell A.J."/>
            <person name="Barry K."/>
            <person name="Miller A.N."/>
            <person name="Grigoriev I.V."/>
            <person name="Debuchy R."/>
            <person name="Gladieux P."/>
            <person name="Hiltunen Thoren M."/>
            <person name="Johannesson H."/>
        </authorList>
    </citation>
    <scope>NUCLEOTIDE SEQUENCE [LARGE SCALE GENOMIC DNA]</scope>
    <source>
        <strain evidence="4">CBS 340.73</strain>
    </source>
</reference>
<keyword evidence="4" id="KW-1185">Reference proteome</keyword>
<feature type="compositionally biased region" description="Polar residues" evidence="1">
    <location>
        <begin position="29"/>
        <end position="47"/>
    </location>
</feature>
<organism evidence="3 4">
    <name type="scientific">Diplogelasinospora grovesii</name>
    <dbReference type="NCBI Taxonomy" id="303347"/>
    <lineage>
        <taxon>Eukaryota</taxon>
        <taxon>Fungi</taxon>
        <taxon>Dikarya</taxon>
        <taxon>Ascomycota</taxon>
        <taxon>Pezizomycotina</taxon>
        <taxon>Sordariomycetes</taxon>
        <taxon>Sordariomycetidae</taxon>
        <taxon>Sordariales</taxon>
        <taxon>Diplogelasinosporaceae</taxon>
        <taxon>Diplogelasinospora</taxon>
    </lineage>
</organism>
<comment type="caution">
    <text evidence="3">The sequence shown here is derived from an EMBL/GenBank/DDBJ whole genome shotgun (WGS) entry which is preliminary data.</text>
</comment>
<feature type="compositionally biased region" description="Low complexity" evidence="1">
    <location>
        <begin position="201"/>
        <end position="214"/>
    </location>
</feature>
<feature type="region of interest" description="Disordered" evidence="1">
    <location>
        <begin position="1"/>
        <end position="226"/>
    </location>
</feature>
<feature type="compositionally biased region" description="Polar residues" evidence="1">
    <location>
        <begin position="81"/>
        <end position="95"/>
    </location>
</feature>